<dbReference type="STRING" id="234267.Acid_1377"/>
<organism evidence="7">
    <name type="scientific">Solibacter usitatus (strain Ellin6076)</name>
    <dbReference type="NCBI Taxonomy" id="234267"/>
    <lineage>
        <taxon>Bacteria</taxon>
        <taxon>Pseudomonadati</taxon>
        <taxon>Acidobacteriota</taxon>
        <taxon>Terriglobia</taxon>
        <taxon>Bryobacterales</taxon>
        <taxon>Solibacteraceae</taxon>
        <taxon>Candidatus Solibacter</taxon>
    </lineage>
</organism>
<accession>Q029C1</accession>
<protein>
    <submittedName>
        <fullName evidence="7">Polysaccharide biosynthesis protein</fullName>
    </submittedName>
</protein>
<dbReference type="KEGG" id="sus:Acid_1377"/>
<dbReference type="FunCoup" id="Q029C1">
    <property type="interactions" value="43"/>
</dbReference>
<keyword evidence="5 6" id="KW-0472">Membrane</keyword>
<dbReference type="Pfam" id="PF01943">
    <property type="entry name" value="Polysacc_synt"/>
    <property type="match status" value="1"/>
</dbReference>
<keyword evidence="3 6" id="KW-0812">Transmembrane</keyword>
<dbReference type="EMBL" id="CP000473">
    <property type="protein sequence ID" value="ABJ82370.1"/>
    <property type="molecule type" value="Genomic_DNA"/>
</dbReference>
<reference evidence="7" key="1">
    <citation type="submission" date="2006-10" db="EMBL/GenBank/DDBJ databases">
        <title>Complete sequence of Solibacter usitatus Ellin6076.</title>
        <authorList>
            <consortium name="US DOE Joint Genome Institute"/>
            <person name="Copeland A."/>
            <person name="Lucas S."/>
            <person name="Lapidus A."/>
            <person name="Barry K."/>
            <person name="Detter J.C."/>
            <person name="Glavina del Rio T."/>
            <person name="Hammon N."/>
            <person name="Israni S."/>
            <person name="Dalin E."/>
            <person name="Tice H."/>
            <person name="Pitluck S."/>
            <person name="Thompson L.S."/>
            <person name="Brettin T."/>
            <person name="Bruce D."/>
            <person name="Han C."/>
            <person name="Tapia R."/>
            <person name="Gilna P."/>
            <person name="Schmutz J."/>
            <person name="Larimer F."/>
            <person name="Land M."/>
            <person name="Hauser L."/>
            <person name="Kyrpides N."/>
            <person name="Mikhailova N."/>
            <person name="Janssen P.H."/>
            <person name="Kuske C.R."/>
            <person name="Richardson P."/>
        </authorList>
    </citation>
    <scope>NUCLEOTIDE SEQUENCE</scope>
    <source>
        <strain evidence="7">Ellin6076</strain>
    </source>
</reference>
<feature type="transmembrane region" description="Helical" evidence="6">
    <location>
        <begin position="401"/>
        <end position="419"/>
    </location>
</feature>
<dbReference type="GO" id="GO:0005886">
    <property type="term" value="C:plasma membrane"/>
    <property type="evidence" value="ECO:0007669"/>
    <property type="project" value="UniProtKB-SubCell"/>
</dbReference>
<feature type="transmembrane region" description="Helical" evidence="6">
    <location>
        <begin position="104"/>
        <end position="127"/>
    </location>
</feature>
<sequence length="537" mass="58658">MLQSSKVTSDGVSEVSPPAKTRRASRFFTAILWNWLGVAINVIIGIVVSPYIVRKLGSERFGIWSLVFSLLEYLWFFDLGFNTAVTKFVAHYRAKNEPDQVNRVISSGLFYSSIVALAFLAASAIAAAHSDFFLPVANDINRREFRALILITGMAWGAMFPLHFFSACLDAYQRYDALTRSWVATLLIRSAGCAALLYFGFGLKAMGVVVVLGQLAGNVIAVFSFRASFPQLHLRLSSVSGALLKEMMSYGIHSFVANISNLLLYQGPPVIIAHFRTAAFVGYYMLPFRLLQYLVDAVTRVGFVTRSNVAEMQATGEERGIYNMTMLLNRYCATLFMPAVVYLLVYGTPLVRKWISPEYALNSGPLLPIMAVTVLIAVAGQYNSGSALYGMARHNLMARGLLVESVAGAVGLALVLPHYGLVGAAWTVGVLSVMDRGLFVAWLTCRALHESFLGFVSGIYLRPFLTCFPVLALLLAIKAAGIQGTTWPQLIGLAVLTGIIYYALSFFTCVTGEHRGVLLDWLSKHASPLKRSAAAAG</sequence>
<keyword evidence="4 6" id="KW-1133">Transmembrane helix</keyword>
<proteinExistence type="predicted"/>
<evidence type="ECO:0000256" key="3">
    <source>
        <dbReference type="ARBA" id="ARBA00022692"/>
    </source>
</evidence>
<feature type="transmembrane region" description="Helical" evidence="6">
    <location>
        <begin position="147"/>
        <end position="169"/>
    </location>
</feature>
<evidence type="ECO:0000256" key="4">
    <source>
        <dbReference type="ARBA" id="ARBA00022989"/>
    </source>
</evidence>
<gene>
    <name evidence="7" type="ordered locus">Acid_1377</name>
</gene>
<feature type="transmembrane region" description="Helical" evidence="6">
    <location>
        <begin position="73"/>
        <end position="92"/>
    </location>
</feature>
<dbReference type="InterPro" id="IPR050833">
    <property type="entry name" value="Poly_Biosynth_Transport"/>
</dbReference>
<comment type="subcellular location">
    <subcellularLocation>
        <location evidence="1">Cell membrane</location>
        <topology evidence="1">Multi-pass membrane protein</topology>
    </subcellularLocation>
</comment>
<feature type="transmembrane region" description="Helical" evidence="6">
    <location>
        <begin position="30"/>
        <end position="53"/>
    </location>
</feature>
<feature type="transmembrane region" description="Helical" evidence="6">
    <location>
        <begin position="327"/>
        <end position="346"/>
    </location>
</feature>
<feature type="transmembrane region" description="Helical" evidence="6">
    <location>
        <begin position="181"/>
        <end position="199"/>
    </location>
</feature>
<dbReference type="HOGENOM" id="CLU_507044_0_0_0"/>
<dbReference type="InParanoid" id="Q029C1"/>
<feature type="transmembrane region" description="Helical" evidence="6">
    <location>
        <begin position="366"/>
        <end position="389"/>
    </location>
</feature>
<feature type="transmembrane region" description="Helical" evidence="6">
    <location>
        <begin position="489"/>
        <end position="510"/>
    </location>
</feature>
<name>Q029C1_SOLUE</name>
<evidence type="ECO:0000256" key="5">
    <source>
        <dbReference type="ARBA" id="ARBA00023136"/>
    </source>
</evidence>
<keyword evidence="2" id="KW-1003">Cell membrane</keyword>
<dbReference type="AlphaFoldDB" id="Q029C1"/>
<dbReference type="PANTHER" id="PTHR30250">
    <property type="entry name" value="PST FAMILY PREDICTED COLANIC ACID TRANSPORTER"/>
    <property type="match status" value="1"/>
</dbReference>
<dbReference type="InterPro" id="IPR002797">
    <property type="entry name" value="Polysacc_synth"/>
</dbReference>
<dbReference type="PANTHER" id="PTHR30250:SF26">
    <property type="entry name" value="PSMA PROTEIN"/>
    <property type="match status" value="1"/>
</dbReference>
<evidence type="ECO:0000256" key="6">
    <source>
        <dbReference type="SAM" id="Phobius"/>
    </source>
</evidence>
<feature type="transmembrane region" description="Helical" evidence="6">
    <location>
        <begin position="452"/>
        <end position="477"/>
    </location>
</feature>
<feature type="transmembrane region" description="Helical" evidence="6">
    <location>
        <begin position="205"/>
        <end position="225"/>
    </location>
</feature>
<evidence type="ECO:0000313" key="7">
    <source>
        <dbReference type="EMBL" id="ABJ82370.1"/>
    </source>
</evidence>
<evidence type="ECO:0000256" key="2">
    <source>
        <dbReference type="ARBA" id="ARBA00022475"/>
    </source>
</evidence>
<dbReference type="eggNOG" id="COG2244">
    <property type="taxonomic scope" value="Bacteria"/>
</dbReference>
<evidence type="ECO:0000256" key="1">
    <source>
        <dbReference type="ARBA" id="ARBA00004651"/>
    </source>
</evidence>